<dbReference type="Pfam" id="PF01266">
    <property type="entry name" value="DAO"/>
    <property type="match status" value="1"/>
</dbReference>
<reference evidence="6" key="2">
    <citation type="submission" date="2020-09" db="EMBL/GenBank/DDBJ databases">
        <authorList>
            <person name="Sun Q."/>
            <person name="Zhou Y."/>
        </authorList>
    </citation>
    <scope>NUCLEOTIDE SEQUENCE</scope>
    <source>
        <strain evidence="6">CGMCC 1.12754</strain>
    </source>
</reference>
<evidence type="ECO:0000256" key="1">
    <source>
        <dbReference type="ARBA" id="ARBA00001974"/>
    </source>
</evidence>
<evidence type="ECO:0000259" key="5">
    <source>
        <dbReference type="Pfam" id="PF01266"/>
    </source>
</evidence>
<accession>A0A917HSH6</accession>
<evidence type="ECO:0000256" key="2">
    <source>
        <dbReference type="ARBA" id="ARBA00009410"/>
    </source>
</evidence>
<dbReference type="SUPFAM" id="SSF51905">
    <property type="entry name" value="FAD/NAD(P)-binding domain"/>
    <property type="match status" value="1"/>
</dbReference>
<dbReference type="RefSeq" id="WP_188456895.1">
    <property type="nucleotide sequence ID" value="NZ_BMFR01000029.1"/>
</dbReference>
<dbReference type="Gene3D" id="3.30.9.10">
    <property type="entry name" value="D-Amino Acid Oxidase, subunit A, domain 2"/>
    <property type="match status" value="1"/>
</dbReference>
<evidence type="ECO:0000313" key="6">
    <source>
        <dbReference type="EMBL" id="GGG87952.1"/>
    </source>
</evidence>
<name>A0A917HSH6_9BACI</name>
<sequence length="371" mass="39813">MQKYIVIGAGILGATTAYQLAKSGAEVVIIDRNEKGQATDAAAGMICPWLSQRRNKAWYKLAKGGARIYPEIMEGLRNDGEKETGYAKVGAISLHTDEKKLIAMKERAIERRKNAPEIGEITLLDPQETKALFPPLAEGYSSVHVSGAARVDGRALRNALLNAAAKHGATIMNGNASLLHTGRHVTGITVSGKTIEADTVIAASGAWMNDLLKPLHIQFNVWPQKGQIMHVQLTDTEVNNWPVVMPPNNLNLLAFNDNRIIIGATHDDNMGFDNRVTAAGIHEILSKALQVAPGLAESMILETRVGFRPFTPGFLPVIGPLPGFNNLILANGLGASGLTMGPYIGSELAKLALGKEMEIDINDYDVAGAVE</sequence>
<keyword evidence="3" id="KW-0285">Flavoprotein</keyword>
<comment type="cofactor">
    <cofactor evidence="1">
        <name>FAD</name>
        <dbReference type="ChEBI" id="CHEBI:57692"/>
    </cofactor>
</comment>
<dbReference type="AlphaFoldDB" id="A0A917HSH6"/>
<keyword evidence="7" id="KW-1185">Reference proteome</keyword>
<organism evidence="6 7">
    <name type="scientific">Virgibacillus oceani</name>
    <dbReference type="NCBI Taxonomy" id="1479511"/>
    <lineage>
        <taxon>Bacteria</taxon>
        <taxon>Bacillati</taxon>
        <taxon>Bacillota</taxon>
        <taxon>Bacilli</taxon>
        <taxon>Bacillales</taxon>
        <taxon>Bacillaceae</taxon>
        <taxon>Virgibacillus</taxon>
    </lineage>
</organism>
<evidence type="ECO:0000256" key="3">
    <source>
        <dbReference type="ARBA" id="ARBA00022630"/>
    </source>
</evidence>
<dbReference type="SUPFAM" id="SSF54373">
    <property type="entry name" value="FAD-linked reductases, C-terminal domain"/>
    <property type="match status" value="1"/>
</dbReference>
<proteinExistence type="inferred from homology"/>
<dbReference type="Gene3D" id="3.50.50.60">
    <property type="entry name" value="FAD/NAD(P)-binding domain"/>
    <property type="match status" value="1"/>
</dbReference>
<dbReference type="InterPro" id="IPR006076">
    <property type="entry name" value="FAD-dep_OxRdtase"/>
</dbReference>
<keyword evidence="4" id="KW-0560">Oxidoreductase</keyword>
<dbReference type="Proteomes" id="UP000622860">
    <property type="component" value="Unassembled WGS sequence"/>
</dbReference>
<dbReference type="GO" id="GO:0005737">
    <property type="term" value="C:cytoplasm"/>
    <property type="evidence" value="ECO:0007669"/>
    <property type="project" value="TreeGrafter"/>
</dbReference>
<dbReference type="PANTHER" id="PTHR13847:SF286">
    <property type="entry name" value="D-AMINO ACID DEHYDROGENASE"/>
    <property type="match status" value="1"/>
</dbReference>
<dbReference type="GO" id="GO:0016491">
    <property type="term" value="F:oxidoreductase activity"/>
    <property type="evidence" value="ECO:0007669"/>
    <property type="project" value="UniProtKB-KW"/>
</dbReference>
<comment type="similarity">
    <text evidence="2">Belongs to the DadA oxidoreductase family.</text>
</comment>
<feature type="domain" description="FAD dependent oxidoreductase" evidence="5">
    <location>
        <begin position="4"/>
        <end position="351"/>
    </location>
</feature>
<dbReference type="InterPro" id="IPR036188">
    <property type="entry name" value="FAD/NAD-bd_sf"/>
</dbReference>
<dbReference type="EMBL" id="BMFR01000029">
    <property type="protein sequence ID" value="GGG87952.1"/>
    <property type="molecule type" value="Genomic_DNA"/>
</dbReference>
<evidence type="ECO:0000256" key="4">
    <source>
        <dbReference type="ARBA" id="ARBA00023002"/>
    </source>
</evidence>
<dbReference type="PANTHER" id="PTHR13847">
    <property type="entry name" value="SARCOSINE DEHYDROGENASE-RELATED"/>
    <property type="match status" value="1"/>
</dbReference>
<evidence type="ECO:0000313" key="7">
    <source>
        <dbReference type="Proteomes" id="UP000622860"/>
    </source>
</evidence>
<protein>
    <submittedName>
        <fullName evidence="6">Oxidoreductase</fullName>
    </submittedName>
</protein>
<gene>
    <name evidence="6" type="ORF">GCM10011398_37370</name>
</gene>
<reference evidence="6" key="1">
    <citation type="journal article" date="2014" name="Int. J. Syst. Evol. Microbiol.">
        <title>Complete genome sequence of Corynebacterium casei LMG S-19264T (=DSM 44701T), isolated from a smear-ripened cheese.</title>
        <authorList>
            <consortium name="US DOE Joint Genome Institute (JGI-PGF)"/>
            <person name="Walter F."/>
            <person name="Albersmeier A."/>
            <person name="Kalinowski J."/>
            <person name="Ruckert C."/>
        </authorList>
    </citation>
    <scope>NUCLEOTIDE SEQUENCE</scope>
    <source>
        <strain evidence="6">CGMCC 1.12754</strain>
    </source>
</reference>
<comment type="caution">
    <text evidence="6">The sequence shown here is derived from an EMBL/GenBank/DDBJ whole genome shotgun (WGS) entry which is preliminary data.</text>
</comment>